<dbReference type="InterPro" id="IPR001421">
    <property type="entry name" value="ATP8_metazoa"/>
</dbReference>
<comment type="subcellular location">
    <subcellularLocation>
        <location evidence="1 12">Mitochondrion membrane</location>
        <topology evidence="1 12">Single-pass membrane protein</topology>
    </subcellularLocation>
</comment>
<name>A0A343S7F5_9ORTH</name>
<evidence type="ECO:0000256" key="3">
    <source>
        <dbReference type="ARBA" id="ARBA00011291"/>
    </source>
</evidence>
<comment type="similarity">
    <text evidence="2 12">Belongs to the ATPase protein 8 family.</text>
</comment>
<dbReference type="GO" id="GO:0031966">
    <property type="term" value="C:mitochondrial membrane"/>
    <property type="evidence" value="ECO:0007669"/>
    <property type="project" value="UniProtKB-SubCell"/>
</dbReference>
<keyword evidence="9 12" id="KW-0406">Ion transport</keyword>
<evidence type="ECO:0000256" key="7">
    <source>
        <dbReference type="ARBA" id="ARBA00022781"/>
    </source>
</evidence>
<gene>
    <name evidence="14" type="primary">ATP8</name>
</gene>
<feature type="transmembrane region" description="Helical" evidence="13">
    <location>
        <begin position="6"/>
        <end position="26"/>
    </location>
</feature>
<keyword evidence="10 12" id="KW-0496">Mitochondrion</keyword>
<evidence type="ECO:0000256" key="13">
    <source>
        <dbReference type="SAM" id="Phobius"/>
    </source>
</evidence>
<evidence type="ECO:0000256" key="5">
    <source>
        <dbReference type="ARBA" id="ARBA00022547"/>
    </source>
</evidence>
<dbReference type="GO" id="GO:0015986">
    <property type="term" value="P:proton motive force-driven ATP synthesis"/>
    <property type="evidence" value="ECO:0007669"/>
    <property type="project" value="InterPro"/>
</dbReference>
<keyword evidence="11 13" id="KW-0472">Membrane</keyword>
<dbReference type="GO" id="GO:0045259">
    <property type="term" value="C:proton-transporting ATP synthase complex"/>
    <property type="evidence" value="ECO:0007669"/>
    <property type="project" value="UniProtKB-KW"/>
</dbReference>
<keyword evidence="7 12" id="KW-0375">Hydrogen ion transport</keyword>
<evidence type="ECO:0000256" key="2">
    <source>
        <dbReference type="ARBA" id="ARBA00008892"/>
    </source>
</evidence>
<evidence type="ECO:0000256" key="8">
    <source>
        <dbReference type="ARBA" id="ARBA00022989"/>
    </source>
</evidence>
<comment type="subunit">
    <text evidence="3">F-type ATPases have 2 components, CF(1) - the catalytic core - and CF(0) - the membrane proton channel.</text>
</comment>
<proteinExistence type="inferred from homology"/>
<evidence type="ECO:0000256" key="12">
    <source>
        <dbReference type="RuleBase" id="RU003661"/>
    </source>
</evidence>
<dbReference type="EMBL" id="MF347703">
    <property type="protein sequence ID" value="AUN27894.1"/>
    <property type="molecule type" value="Genomic_DNA"/>
</dbReference>
<evidence type="ECO:0000313" key="14">
    <source>
        <dbReference type="EMBL" id="AUN27894.1"/>
    </source>
</evidence>
<organism evidence="14">
    <name type="scientific">Conocephalus differentus</name>
    <dbReference type="NCBI Taxonomy" id="948348"/>
    <lineage>
        <taxon>Eukaryota</taxon>
        <taxon>Metazoa</taxon>
        <taxon>Ecdysozoa</taxon>
        <taxon>Arthropoda</taxon>
        <taxon>Hexapoda</taxon>
        <taxon>Insecta</taxon>
        <taxon>Pterygota</taxon>
        <taxon>Neoptera</taxon>
        <taxon>Polyneoptera</taxon>
        <taxon>Orthoptera</taxon>
        <taxon>Ensifera</taxon>
        <taxon>Tettigoniidea</taxon>
        <taxon>Tettigonioidea</taxon>
        <taxon>Tettigoniidae</taxon>
        <taxon>Conocephalinae</taxon>
        <taxon>Conocephalini</taxon>
        <taxon>Conocephalus</taxon>
    </lineage>
</organism>
<keyword evidence="6 12" id="KW-0812">Transmembrane</keyword>
<protein>
    <recommendedName>
        <fullName evidence="12">ATP synthase complex subunit 8</fullName>
    </recommendedName>
</protein>
<keyword evidence="8 13" id="KW-1133">Transmembrane helix</keyword>
<dbReference type="GO" id="GO:0015078">
    <property type="term" value="F:proton transmembrane transporter activity"/>
    <property type="evidence" value="ECO:0007669"/>
    <property type="project" value="InterPro"/>
</dbReference>
<geneLocation type="mitochondrion" evidence="14"/>
<evidence type="ECO:0000256" key="9">
    <source>
        <dbReference type="ARBA" id="ARBA00023065"/>
    </source>
</evidence>
<reference evidence="14" key="1">
    <citation type="submission" date="2017-06" db="EMBL/GenBank/DDBJ databases">
        <title>Analysis of Complete Mitochondrial Genome of Conocephalus differentus (Orthoptera: Tettigoniidae).</title>
        <authorList>
            <person name="Liu F."/>
            <person name="Huang Y."/>
        </authorList>
    </citation>
    <scope>NUCLEOTIDE SEQUENCE</scope>
</reference>
<accession>A0A343S7F5</accession>
<evidence type="ECO:0000256" key="1">
    <source>
        <dbReference type="ARBA" id="ARBA00004304"/>
    </source>
</evidence>
<keyword evidence="4 12" id="KW-0813">Transport</keyword>
<evidence type="ECO:0000256" key="10">
    <source>
        <dbReference type="ARBA" id="ARBA00023128"/>
    </source>
</evidence>
<evidence type="ECO:0000256" key="11">
    <source>
        <dbReference type="ARBA" id="ARBA00023136"/>
    </source>
</evidence>
<evidence type="ECO:0000256" key="4">
    <source>
        <dbReference type="ARBA" id="ARBA00022448"/>
    </source>
</evidence>
<evidence type="ECO:0000256" key="6">
    <source>
        <dbReference type="ARBA" id="ARBA00022692"/>
    </source>
</evidence>
<dbReference type="Pfam" id="PF00895">
    <property type="entry name" value="ATP-synt_8"/>
    <property type="match status" value="1"/>
</dbReference>
<keyword evidence="5 12" id="KW-0138">CF(0)</keyword>
<sequence length="53" mass="6547">MPQMAPMSWLMLFLMFSITFILFNMLKFPLESMSINKNYPVNMKYKHLLNWKW</sequence>
<dbReference type="AlphaFoldDB" id="A0A343S7F5"/>